<proteinExistence type="predicted"/>
<evidence type="ECO:0000313" key="1">
    <source>
        <dbReference type="Proteomes" id="UP000050791"/>
    </source>
</evidence>
<sequence>MYRDAHWGSNQYKVPIQSPDFAISFTVTIVRVWFQHVCLKDSSIIQEPLYRDHVHLNCYALWFRQLSPTYNLVPVLNQ</sequence>
<dbReference type="WBParaSite" id="SMTH1_1510.3">
    <property type="protein sequence ID" value="SMTH1_1510.3"/>
    <property type="gene ID" value="SMTH1_1510"/>
</dbReference>
<dbReference type="WBParaSite" id="SMTH1_1510.4">
    <property type="protein sequence ID" value="SMTH1_1510.4"/>
    <property type="gene ID" value="SMTH1_1510"/>
</dbReference>
<reference evidence="2 3" key="1">
    <citation type="submission" date="2023-11" db="UniProtKB">
        <authorList>
            <consortium name="WormBaseParasite"/>
        </authorList>
    </citation>
    <scope>IDENTIFICATION</scope>
</reference>
<dbReference type="WBParaSite" id="SMTH1_1510.5">
    <property type="protein sequence ID" value="SMTH1_1510.5"/>
    <property type="gene ID" value="SMTH1_1510"/>
</dbReference>
<dbReference type="WBParaSite" id="SMTH1_1510.2">
    <property type="protein sequence ID" value="SMTH1_1510.2"/>
    <property type="gene ID" value="SMTH1_1510"/>
</dbReference>
<dbReference type="WBParaSite" id="SMTH1_1510.1">
    <property type="protein sequence ID" value="SMTH1_1510.1"/>
    <property type="gene ID" value="SMTH1_1510"/>
</dbReference>
<evidence type="ECO:0000313" key="2">
    <source>
        <dbReference type="WBParaSite" id="SMTH1_1510.1"/>
    </source>
</evidence>
<evidence type="ECO:0000313" key="3">
    <source>
        <dbReference type="WBParaSite" id="SMTH1_1510.2"/>
    </source>
</evidence>
<dbReference type="Proteomes" id="UP000050791">
    <property type="component" value="Unassembled WGS sequence"/>
</dbReference>
<organism evidence="1 2">
    <name type="scientific">Schistosoma mattheei</name>
    <dbReference type="NCBI Taxonomy" id="31246"/>
    <lineage>
        <taxon>Eukaryota</taxon>
        <taxon>Metazoa</taxon>
        <taxon>Spiralia</taxon>
        <taxon>Lophotrochozoa</taxon>
        <taxon>Platyhelminthes</taxon>
        <taxon>Trematoda</taxon>
        <taxon>Digenea</taxon>
        <taxon>Strigeidida</taxon>
        <taxon>Schistosomatoidea</taxon>
        <taxon>Schistosomatidae</taxon>
        <taxon>Schistosoma</taxon>
    </lineage>
</organism>
<accession>A0AA85AWP4</accession>
<protein>
    <submittedName>
        <fullName evidence="2 3">Uncharacterized protein</fullName>
    </submittedName>
</protein>
<dbReference type="AlphaFoldDB" id="A0AA85AWP4"/>
<name>A0AA85AWP4_9TREM</name>